<keyword evidence="1" id="KW-0235">DNA replication</keyword>
<dbReference type="GO" id="GO:0003678">
    <property type="term" value="F:DNA helicase activity"/>
    <property type="evidence" value="ECO:0007669"/>
    <property type="project" value="InterPro"/>
</dbReference>
<dbReference type="Pfam" id="PF00772">
    <property type="entry name" value="DnaB"/>
    <property type="match status" value="2"/>
</dbReference>
<evidence type="ECO:0000256" key="1">
    <source>
        <dbReference type="ARBA" id="ARBA00022705"/>
    </source>
</evidence>
<accession>A0A9W6URD2</accession>
<proteinExistence type="predicted"/>
<organism evidence="5 6">
    <name type="scientific">Kitasatospora phosalacinea</name>
    <dbReference type="NCBI Taxonomy" id="2065"/>
    <lineage>
        <taxon>Bacteria</taxon>
        <taxon>Bacillati</taxon>
        <taxon>Actinomycetota</taxon>
        <taxon>Actinomycetes</taxon>
        <taxon>Kitasatosporales</taxon>
        <taxon>Streptomycetaceae</taxon>
        <taxon>Kitasatospora</taxon>
    </lineage>
</organism>
<dbReference type="PANTHER" id="PTHR30153:SF2">
    <property type="entry name" value="REPLICATIVE DNA HELICASE"/>
    <property type="match status" value="1"/>
</dbReference>
<dbReference type="Proteomes" id="UP001165143">
    <property type="component" value="Unassembled WGS sequence"/>
</dbReference>
<gene>
    <name evidence="5" type="ORF">Kpho01_61950</name>
</gene>
<dbReference type="Gene3D" id="1.10.860.10">
    <property type="entry name" value="DNAb Helicase, Chain A"/>
    <property type="match status" value="2"/>
</dbReference>
<dbReference type="AlphaFoldDB" id="A0A9W6URD2"/>
<evidence type="ECO:0000313" key="6">
    <source>
        <dbReference type="Proteomes" id="UP001165143"/>
    </source>
</evidence>
<reference evidence="5" key="1">
    <citation type="submission" date="2023-02" db="EMBL/GenBank/DDBJ databases">
        <title>Kitasatospora phosalacinea NBRC 14362.</title>
        <authorList>
            <person name="Ichikawa N."/>
            <person name="Sato H."/>
            <person name="Tonouchi N."/>
        </authorList>
    </citation>
    <scope>NUCLEOTIDE SEQUENCE</scope>
    <source>
        <strain evidence="5">NBRC 14362</strain>
    </source>
</reference>
<dbReference type="GO" id="GO:0005524">
    <property type="term" value="F:ATP binding"/>
    <property type="evidence" value="ECO:0007669"/>
    <property type="project" value="InterPro"/>
</dbReference>
<sequence length="386" mass="41394">MTPQMEAEQAVLGALLLAPHQLGNVAPWLEPEHFYRPAHAALFEVLLAQQRAGHRALADGDAEARRAWALEAMESAAAACPAFTPSYGHALVSACPMADHATAYGRMVLESAVRREVHEHAHRLLAAARADAEPEAVLRLTADLRTAIGRLADAWGPPDTRHQPAPDTWPTELSEEVARQTLRQEEALLASLSAAPTELADLVGWLHPRDLLDPGHREIYRALAGLGHRGEPIDPLTVLWEVQHRGALRDGSLTAERVRTLTRAGYQGEAGYWAERVLRSCLLRTTTSRAGAVRLLAMDDSVPAGRLLGSALHTLRGAEAVQGRWLAVTGQGADGPSARGDPAVARRGAARTRTFTPPPAAVATSAAELSPAQRAAPPRAPVRSTY</sequence>
<name>A0A9W6URD2_9ACTN</name>
<protein>
    <recommendedName>
        <fullName evidence="4">DNA helicase DnaB-like N-terminal domain-containing protein</fullName>
    </recommendedName>
</protein>
<dbReference type="GO" id="GO:0003677">
    <property type="term" value="F:DNA binding"/>
    <property type="evidence" value="ECO:0007669"/>
    <property type="project" value="UniProtKB-KW"/>
</dbReference>
<evidence type="ECO:0000256" key="2">
    <source>
        <dbReference type="ARBA" id="ARBA00023125"/>
    </source>
</evidence>
<dbReference type="GO" id="GO:0005829">
    <property type="term" value="C:cytosol"/>
    <property type="evidence" value="ECO:0007669"/>
    <property type="project" value="TreeGrafter"/>
</dbReference>
<evidence type="ECO:0000256" key="3">
    <source>
        <dbReference type="SAM" id="MobiDB-lite"/>
    </source>
</evidence>
<dbReference type="SUPFAM" id="SSF48024">
    <property type="entry name" value="N-terminal domain of DnaB helicase"/>
    <property type="match status" value="2"/>
</dbReference>
<feature type="compositionally biased region" description="Low complexity" evidence="3">
    <location>
        <begin position="342"/>
        <end position="377"/>
    </location>
</feature>
<feature type="domain" description="DNA helicase DnaB-like N-terminal" evidence="4">
    <location>
        <begin position="4"/>
        <end position="108"/>
    </location>
</feature>
<dbReference type="GO" id="GO:0006260">
    <property type="term" value="P:DNA replication"/>
    <property type="evidence" value="ECO:0007669"/>
    <property type="project" value="UniProtKB-KW"/>
</dbReference>
<feature type="region of interest" description="Disordered" evidence="3">
    <location>
        <begin position="331"/>
        <end position="386"/>
    </location>
</feature>
<keyword evidence="2" id="KW-0238">DNA-binding</keyword>
<evidence type="ECO:0000313" key="5">
    <source>
        <dbReference type="EMBL" id="GLW58184.1"/>
    </source>
</evidence>
<dbReference type="PANTHER" id="PTHR30153">
    <property type="entry name" value="REPLICATIVE DNA HELICASE DNAB"/>
    <property type="match status" value="1"/>
</dbReference>
<dbReference type="EMBL" id="BSRX01000048">
    <property type="protein sequence ID" value="GLW58184.1"/>
    <property type="molecule type" value="Genomic_DNA"/>
</dbReference>
<comment type="caution">
    <text evidence="5">The sequence shown here is derived from an EMBL/GenBank/DDBJ whole genome shotgun (WGS) entry which is preliminary data.</text>
</comment>
<feature type="domain" description="DNA helicase DnaB-like N-terminal" evidence="4">
    <location>
        <begin position="180"/>
        <end position="250"/>
    </location>
</feature>
<dbReference type="InterPro" id="IPR007693">
    <property type="entry name" value="DNA_helicase_DnaB-like_N"/>
</dbReference>
<evidence type="ECO:0000259" key="4">
    <source>
        <dbReference type="Pfam" id="PF00772"/>
    </source>
</evidence>
<dbReference type="InterPro" id="IPR036185">
    <property type="entry name" value="DNA_heli_DnaB-like_N_sf"/>
</dbReference>
<dbReference type="InterPro" id="IPR016136">
    <property type="entry name" value="DNA_helicase_N/primase_C"/>
</dbReference>